<feature type="region of interest" description="Disordered" evidence="1">
    <location>
        <begin position="76"/>
        <end position="96"/>
    </location>
</feature>
<dbReference type="Proteomes" id="UP000184073">
    <property type="component" value="Unassembled WGS sequence"/>
</dbReference>
<protein>
    <submittedName>
        <fullName evidence="2">Uncharacterized protein</fullName>
    </submittedName>
</protein>
<name>A0A1L9Q3L0_ASPVE</name>
<evidence type="ECO:0000313" key="3">
    <source>
        <dbReference type="Proteomes" id="UP000184073"/>
    </source>
</evidence>
<dbReference type="OrthoDB" id="10468897at2759"/>
<evidence type="ECO:0000313" key="2">
    <source>
        <dbReference type="EMBL" id="OJJ08347.1"/>
    </source>
</evidence>
<dbReference type="RefSeq" id="XP_040674109.1">
    <property type="nucleotide sequence ID" value="XM_040811907.1"/>
</dbReference>
<dbReference type="VEuPathDB" id="FungiDB:ASPVEDRAFT_393802"/>
<feature type="region of interest" description="Disordered" evidence="1">
    <location>
        <begin position="246"/>
        <end position="349"/>
    </location>
</feature>
<feature type="region of interest" description="Disordered" evidence="1">
    <location>
        <begin position="23"/>
        <end position="44"/>
    </location>
</feature>
<dbReference type="GeneID" id="63727418"/>
<dbReference type="EMBL" id="KV878139">
    <property type="protein sequence ID" value="OJJ08347.1"/>
    <property type="molecule type" value="Genomic_DNA"/>
</dbReference>
<feature type="compositionally biased region" description="Low complexity" evidence="1">
    <location>
        <begin position="253"/>
        <end position="272"/>
    </location>
</feature>
<proteinExistence type="predicted"/>
<organism evidence="2 3">
    <name type="scientific">Aspergillus versicolor CBS 583.65</name>
    <dbReference type="NCBI Taxonomy" id="1036611"/>
    <lineage>
        <taxon>Eukaryota</taxon>
        <taxon>Fungi</taxon>
        <taxon>Dikarya</taxon>
        <taxon>Ascomycota</taxon>
        <taxon>Pezizomycotina</taxon>
        <taxon>Eurotiomycetes</taxon>
        <taxon>Eurotiomycetidae</taxon>
        <taxon>Eurotiales</taxon>
        <taxon>Aspergillaceae</taxon>
        <taxon>Aspergillus</taxon>
        <taxon>Aspergillus subgen. Nidulantes</taxon>
    </lineage>
</organism>
<keyword evidence="3" id="KW-1185">Reference proteome</keyword>
<feature type="compositionally biased region" description="Polar residues" evidence="1">
    <location>
        <begin position="26"/>
        <end position="44"/>
    </location>
</feature>
<gene>
    <name evidence="2" type="ORF">ASPVEDRAFT_393802</name>
</gene>
<sequence length="513" mass="56572">MPSISSSALATSLLMAHDTPDFSAYQGKQNNNTGGGAQLNNNNFHGTVNFVSVQSQGHPGPPEEGIQRAYESLEKRPGNQLPATPDYLHPTQSLGRQKMSSDAKTHSATALEDELPRFPLPPIPGPDHFIPLGPGFGESEERQGLLLNSHKLEIIVGQRVVLAFSNTQKRPPLVHEAAQYWFEKHQYRDTRKGLRYSGGTFTDEGRQSMRSAAHFSSISHESRMLALLETMPTDTSPKVQPANVYESEMQSITSPPQTSASIAPTTPSTTPASRHDEIYNHTLSPSPVGKHSVRGPGRVCEYEGGWKKQSKPAARASQCNSTQSPRQSDAPSTPGASVMNKRARKSTDNKVRQILMAAMLKPQRNPGTVCLTPAHPREGSYNIYYRGENAASSSKLCYPKQVPVLQIQCKNIIIIKRLVLAEFTDRTQTLECDICGHNHKDWIAALDADIKASVQAWAKLLETAIETSQVPKIGFSQDTHRWRKWASETSELRLLKGSCEEEKIKPTIKGRGR</sequence>
<accession>A0A1L9Q3L0</accession>
<reference evidence="3" key="1">
    <citation type="journal article" date="2017" name="Genome Biol.">
        <title>Comparative genomics reveals high biological diversity and specific adaptations in the industrially and medically important fungal genus Aspergillus.</title>
        <authorList>
            <person name="de Vries R.P."/>
            <person name="Riley R."/>
            <person name="Wiebenga A."/>
            <person name="Aguilar-Osorio G."/>
            <person name="Amillis S."/>
            <person name="Uchima C.A."/>
            <person name="Anderluh G."/>
            <person name="Asadollahi M."/>
            <person name="Askin M."/>
            <person name="Barry K."/>
            <person name="Battaglia E."/>
            <person name="Bayram O."/>
            <person name="Benocci T."/>
            <person name="Braus-Stromeyer S.A."/>
            <person name="Caldana C."/>
            <person name="Canovas D."/>
            <person name="Cerqueira G.C."/>
            <person name="Chen F."/>
            <person name="Chen W."/>
            <person name="Choi C."/>
            <person name="Clum A."/>
            <person name="Dos Santos R.A."/>
            <person name="Damasio A.R."/>
            <person name="Diallinas G."/>
            <person name="Emri T."/>
            <person name="Fekete E."/>
            <person name="Flipphi M."/>
            <person name="Freyberg S."/>
            <person name="Gallo A."/>
            <person name="Gournas C."/>
            <person name="Habgood R."/>
            <person name="Hainaut M."/>
            <person name="Harispe M.L."/>
            <person name="Henrissat B."/>
            <person name="Hilden K.S."/>
            <person name="Hope R."/>
            <person name="Hossain A."/>
            <person name="Karabika E."/>
            <person name="Karaffa L."/>
            <person name="Karanyi Z."/>
            <person name="Krasevec N."/>
            <person name="Kuo A."/>
            <person name="Kusch H."/>
            <person name="LaButti K."/>
            <person name="Lagendijk E.L."/>
            <person name="Lapidus A."/>
            <person name="Levasseur A."/>
            <person name="Lindquist E."/>
            <person name="Lipzen A."/>
            <person name="Logrieco A.F."/>
            <person name="MacCabe A."/>
            <person name="Maekelae M.R."/>
            <person name="Malavazi I."/>
            <person name="Melin P."/>
            <person name="Meyer V."/>
            <person name="Mielnichuk N."/>
            <person name="Miskei M."/>
            <person name="Molnar A.P."/>
            <person name="Mule G."/>
            <person name="Ngan C.Y."/>
            <person name="Orejas M."/>
            <person name="Orosz E."/>
            <person name="Ouedraogo J.P."/>
            <person name="Overkamp K.M."/>
            <person name="Park H.-S."/>
            <person name="Perrone G."/>
            <person name="Piumi F."/>
            <person name="Punt P.J."/>
            <person name="Ram A.F."/>
            <person name="Ramon A."/>
            <person name="Rauscher S."/>
            <person name="Record E."/>
            <person name="Riano-Pachon D.M."/>
            <person name="Robert V."/>
            <person name="Roehrig J."/>
            <person name="Ruller R."/>
            <person name="Salamov A."/>
            <person name="Salih N.S."/>
            <person name="Samson R.A."/>
            <person name="Sandor E."/>
            <person name="Sanguinetti M."/>
            <person name="Schuetze T."/>
            <person name="Sepcic K."/>
            <person name="Shelest E."/>
            <person name="Sherlock G."/>
            <person name="Sophianopoulou V."/>
            <person name="Squina F.M."/>
            <person name="Sun H."/>
            <person name="Susca A."/>
            <person name="Todd R.B."/>
            <person name="Tsang A."/>
            <person name="Unkles S.E."/>
            <person name="van de Wiele N."/>
            <person name="van Rossen-Uffink D."/>
            <person name="Oliveira J.V."/>
            <person name="Vesth T.C."/>
            <person name="Visser J."/>
            <person name="Yu J.-H."/>
            <person name="Zhou M."/>
            <person name="Andersen M.R."/>
            <person name="Archer D.B."/>
            <person name="Baker S.E."/>
            <person name="Benoit I."/>
            <person name="Brakhage A.A."/>
            <person name="Braus G.H."/>
            <person name="Fischer R."/>
            <person name="Frisvad J.C."/>
            <person name="Goldman G.H."/>
            <person name="Houbraken J."/>
            <person name="Oakley B."/>
            <person name="Pocsi I."/>
            <person name="Scazzocchio C."/>
            <person name="Seiboth B."/>
            <person name="vanKuyk P.A."/>
            <person name="Wortman J."/>
            <person name="Dyer P.S."/>
            <person name="Grigoriev I.V."/>
        </authorList>
    </citation>
    <scope>NUCLEOTIDE SEQUENCE [LARGE SCALE GENOMIC DNA]</scope>
    <source>
        <strain evidence="3">CBS 583.65</strain>
    </source>
</reference>
<feature type="compositionally biased region" description="Polar residues" evidence="1">
    <location>
        <begin position="317"/>
        <end position="335"/>
    </location>
</feature>
<dbReference type="AlphaFoldDB" id="A0A1L9Q3L0"/>
<evidence type="ECO:0000256" key="1">
    <source>
        <dbReference type="SAM" id="MobiDB-lite"/>
    </source>
</evidence>